<sequence>MNRSLEAIKNSNMSKDQKAKAIMGLYGEDVAKKVLERIYNDRTYNVLKNWFASIDMTYKLDNKIITVDSKLQTLWQTNNAISLNWKQYWAKFYAKKLPDEYSFITAPFYDDNGEPVYHKHMYKLWIMFGDDMTMYRNKLKTKEEPNNPKSKRFTIPLPKDTIDNFKPYNDSTYIRGSDGYLNPRLLINEIATLNEEEIKKLKEIQYVLHDLGIRNCVSAYGKNKNGFYKKEVS</sequence>
<dbReference type="AlphaFoldDB" id="A0A381WT00"/>
<dbReference type="EMBL" id="UINC01012792">
    <property type="protein sequence ID" value="SVA55646.1"/>
    <property type="molecule type" value="Genomic_DNA"/>
</dbReference>
<reference evidence="1" key="1">
    <citation type="submission" date="2018-05" db="EMBL/GenBank/DDBJ databases">
        <authorList>
            <person name="Lanie J.A."/>
            <person name="Ng W.-L."/>
            <person name="Kazmierczak K.M."/>
            <person name="Andrzejewski T.M."/>
            <person name="Davidsen T.M."/>
            <person name="Wayne K.J."/>
            <person name="Tettelin H."/>
            <person name="Glass J.I."/>
            <person name="Rusch D."/>
            <person name="Podicherti R."/>
            <person name="Tsui H.-C.T."/>
            <person name="Winkler M.E."/>
        </authorList>
    </citation>
    <scope>NUCLEOTIDE SEQUENCE</scope>
</reference>
<protein>
    <submittedName>
        <fullName evidence="1">Uncharacterized protein</fullName>
    </submittedName>
</protein>
<organism evidence="1">
    <name type="scientific">marine metagenome</name>
    <dbReference type="NCBI Taxonomy" id="408172"/>
    <lineage>
        <taxon>unclassified sequences</taxon>
        <taxon>metagenomes</taxon>
        <taxon>ecological metagenomes</taxon>
    </lineage>
</organism>
<evidence type="ECO:0000313" key="1">
    <source>
        <dbReference type="EMBL" id="SVA55646.1"/>
    </source>
</evidence>
<accession>A0A381WT00</accession>
<name>A0A381WT00_9ZZZZ</name>
<proteinExistence type="predicted"/>
<gene>
    <name evidence="1" type="ORF">METZ01_LOCUS108500</name>
</gene>